<dbReference type="GO" id="GO:0006289">
    <property type="term" value="P:nucleotide-excision repair"/>
    <property type="evidence" value="ECO:0007669"/>
    <property type="project" value="InterPro"/>
</dbReference>
<dbReference type="GO" id="GO:0003684">
    <property type="term" value="F:damaged DNA binding"/>
    <property type="evidence" value="ECO:0007669"/>
    <property type="project" value="InterPro"/>
</dbReference>
<dbReference type="Gene3D" id="1.10.340.30">
    <property type="entry name" value="Hypothetical protein, domain 2"/>
    <property type="match status" value="1"/>
</dbReference>
<dbReference type="InterPro" id="IPR003265">
    <property type="entry name" value="HhH-GPD_domain"/>
</dbReference>
<organism evidence="11 12">
    <name type="scientific">Clostridium porci</name>
    <dbReference type="NCBI Taxonomy" id="2605778"/>
    <lineage>
        <taxon>Bacteria</taxon>
        <taxon>Bacillati</taxon>
        <taxon>Bacillota</taxon>
        <taxon>Clostridia</taxon>
        <taxon>Eubacteriales</taxon>
        <taxon>Clostridiaceae</taxon>
        <taxon>Clostridium</taxon>
    </lineage>
</organism>
<evidence type="ECO:0000256" key="2">
    <source>
        <dbReference type="ARBA" id="ARBA00012720"/>
    </source>
</evidence>
<keyword evidence="7" id="KW-0511">Multifunctional enzyme</keyword>
<reference evidence="11 12" key="1">
    <citation type="submission" date="2019-08" db="EMBL/GenBank/DDBJ databases">
        <title>In-depth cultivation of the pig gut microbiome towards novel bacterial diversity and tailored functional studies.</title>
        <authorList>
            <person name="Wylensek D."/>
            <person name="Hitch T.C.A."/>
            <person name="Clavel T."/>
        </authorList>
    </citation>
    <scope>NUCLEOTIDE SEQUENCE [LARGE SCALE GENOMIC DNA]</scope>
    <source>
        <strain evidence="11 12">WCA-389-WT-23D1</strain>
    </source>
</reference>
<evidence type="ECO:0000256" key="4">
    <source>
        <dbReference type="ARBA" id="ARBA00022801"/>
    </source>
</evidence>
<evidence type="ECO:0000256" key="5">
    <source>
        <dbReference type="ARBA" id="ARBA00023204"/>
    </source>
</evidence>
<evidence type="ECO:0000256" key="1">
    <source>
        <dbReference type="ARBA" id="ARBA00010679"/>
    </source>
</evidence>
<dbReference type="AlphaFoldDB" id="A0A7X2NHQ8"/>
<dbReference type="InterPro" id="IPR012904">
    <property type="entry name" value="OGG_N"/>
</dbReference>
<dbReference type="SUPFAM" id="SSF48150">
    <property type="entry name" value="DNA-glycosylase"/>
    <property type="match status" value="1"/>
</dbReference>
<name>A0A7X2NHQ8_9CLOT</name>
<keyword evidence="4" id="KW-0378">Hydrolase</keyword>
<dbReference type="Proteomes" id="UP000429958">
    <property type="component" value="Unassembled WGS sequence"/>
</dbReference>
<dbReference type="InterPro" id="IPR023170">
    <property type="entry name" value="HhH_base_excis_C"/>
</dbReference>
<feature type="domain" description="HhH-GPD" evidence="10">
    <location>
        <begin position="120"/>
        <end position="297"/>
    </location>
</feature>
<comment type="caution">
    <text evidence="11">The sequence shown here is derived from an EMBL/GenBank/DDBJ whole genome shotgun (WGS) entry which is preliminary data.</text>
</comment>
<gene>
    <name evidence="11" type="ORF">FYJ39_00200</name>
</gene>
<dbReference type="GO" id="GO:0006284">
    <property type="term" value="P:base-excision repair"/>
    <property type="evidence" value="ECO:0007669"/>
    <property type="project" value="InterPro"/>
</dbReference>
<dbReference type="EMBL" id="VUMD01000001">
    <property type="protein sequence ID" value="MSS35039.1"/>
    <property type="molecule type" value="Genomic_DNA"/>
</dbReference>
<dbReference type="GO" id="GO:0008534">
    <property type="term" value="F:oxidized purine nucleobase lesion DNA N-glycosylase activity"/>
    <property type="evidence" value="ECO:0007669"/>
    <property type="project" value="InterPro"/>
</dbReference>
<evidence type="ECO:0000256" key="6">
    <source>
        <dbReference type="ARBA" id="ARBA00023239"/>
    </source>
</evidence>
<keyword evidence="3" id="KW-0227">DNA damage</keyword>
<dbReference type="SUPFAM" id="SSF55945">
    <property type="entry name" value="TATA-box binding protein-like"/>
    <property type="match status" value="1"/>
</dbReference>
<evidence type="ECO:0000313" key="11">
    <source>
        <dbReference type="EMBL" id="MSS35039.1"/>
    </source>
</evidence>
<evidence type="ECO:0000256" key="7">
    <source>
        <dbReference type="ARBA" id="ARBA00023268"/>
    </source>
</evidence>
<dbReference type="InterPro" id="IPR052054">
    <property type="entry name" value="Oxidative_DNA_repair_enzyme"/>
</dbReference>
<keyword evidence="5" id="KW-0234">DNA repair</keyword>
<dbReference type="SMART" id="SM00478">
    <property type="entry name" value="ENDO3c"/>
    <property type="match status" value="1"/>
</dbReference>
<evidence type="ECO:0000256" key="8">
    <source>
        <dbReference type="ARBA" id="ARBA00023295"/>
    </source>
</evidence>
<dbReference type="CDD" id="cd00056">
    <property type="entry name" value="ENDO3c"/>
    <property type="match status" value="1"/>
</dbReference>
<dbReference type="Pfam" id="PF07934">
    <property type="entry name" value="OGG_N"/>
    <property type="match status" value="1"/>
</dbReference>
<keyword evidence="6" id="KW-0456">Lyase</keyword>
<comment type="catalytic activity">
    <reaction evidence="9">
        <text>2'-deoxyribonucleotide-(2'-deoxyribose 5'-phosphate)-2'-deoxyribonucleotide-DNA = a 3'-end 2'-deoxyribonucleotide-(2,3-dehydro-2,3-deoxyribose 5'-phosphate)-DNA + a 5'-end 5'-phospho-2'-deoxyribonucleoside-DNA + H(+)</text>
        <dbReference type="Rhea" id="RHEA:66592"/>
        <dbReference type="Rhea" id="RHEA-COMP:13180"/>
        <dbReference type="Rhea" id="RHEA-COMP:16897"/>
        <dbReference type="Rhea" id="RHEA-COMP:17067"/>
        <dbReference type="ChEBI" id="CHEBI:15378"/>
        <dbReference type="ChEBI" id="CHEBI:136412"/>
        <dbReference type="ChEBI" id="CHEBI:157695"/>
        <dbReference type="ChEBI" id="CHEBI:167181"/>
        <dbReference type="EC" id="4.2.99.18"/>
    </reaction>
</comment>
<dbReference type="PANTHER" id="PTHR10242">
    <property type="entry name" value="8-OXOGUANINE DNA GLYCOSYLASE"/>
    <property type="match status" value="1"/>
</dbReference>
<accession>A0A7X2NHQ8</accession>
<evidence type="ECO:0000259" key="10">
    <source>
        <dbReference type="SMART" id="SM00478"/>
    </source>
</evidence>
<keyword evidence="12" id="KW-1185">Reference proteome</keyword>
<dbReference type="InterPro" id="IPR011257">
    <property type="entry name" value="DNA_glycosylase"/>
</dbReference>
<keyword evidence="8" id="KW-0326">Glycosidase</keyword>
<dbReference type="PANTHER" id="PTHR10242:SF2">
    <property type="entry name" value="N-GLYCOSYLASE_DNA LYASE"/>
    <property type="match status" value="1"/>
</dbReference>
<dbReference type="RefSeq" id="WP_154470467.1">
    <property type="nucleotide sequence ID" value="NZ_DBEWUL010000183.1"/>
</dbReference>
<comment type="similarity">
    <text evidence="1">Belongs to the type-1 OGG1 family.</text>
</comment>
<dbReference type="GO" id="GO:0140078">
    <property type="term" value="F:class I DNA-(apurinic or apyrimidinic site) endonuclease activity"/>
    <property type="evidence" value="ECO:0007669"/>
    <property type="project" value="UniProtKB-EC"/>
</dbReference>
<sequence length="318" mass="36485">MITTFTIPCLSLRQIAQSGQCFRMTPLPEHKLPVDADSGYRIISRGLWLNIWQINEQLVLDCPKENLDFWLSYFDYETDYQAVLSSVSPEDSYLQAAAQAGCGIRILRQDPWEMIITFVISQQKTIPNIRDLVEALSSSYGTPLTSSPSEEPARQPVLYSFPTPEQLAAATLEELQSLKLGYRSKYIYQLAQDTAAGILNLSALKEMPYKEAMSYLTSFYGIGKKVANCVCLFGLHHIDAFPVDTWIEKILMEQYYTKRRYGRMPKARLYDQIIHDHFGQYKGCAGIMQQYIFHFERNIRSRNDESHAGRESGQNKQK</sequence>
<dbReference type="Gene3D" id="3.30.310.260">
    <property type="match status" value="1"/>
</dbReference>
<dbReference type="Gene3D" id="1.10.1670.10">
    <property type="entry name" value="Helix-hairpin-Helix base-excision DNA repair enzymes (C-terminal)"/>
    <property type="match status" value="1"/>
</dbReference>
<evidence type="ECO:0000256" key="9">
    <source>
        <dbReference type="ARBA" id="ARBA00044632"/>
    </source>
</evidence>
<evidence type="ECO:0000256" key="3">
    <source>
        <dbReference type="ARBA" id="ARBA00022763"/>
    </source>
</evidence>
<evidence type="ECO:0000313" key="12">
    <source>
        <dbReference type="Proteomes" id="UP000429958"/>
    </source>
</evidence>
<protein>
    <recommendedName>
        <fullName evidence="2">DNA-(apurinic or apyrimidinic site) lyase</fullName>
        <ecNumber evidence="2">4.2.99.18</ecNumber>
    </recommendedName>
</protein>
<proteinExistence type="inferred from homology"/>
<dbReference type="EC" id="4.2.99.18" evidence="2"/>
<dbReference type="Pfam" id="PF00730">
    <property type="entry name" value="HhH-GPD"/>
    <property type="match status" value="1"/>
</dbReference>